<keyword evidence="6" id="KW-0472">Membrane</keyword>
<gene>
    <name evidence="9" type="ORF">GIB67_031375</name>
</gene>
<feature type="domain" description="Thioredoxin" evidence="8">
    <location>
        <begin position="41"/>
        <end position="138"/>
    </location>
</feature>
<proteinExistence type="inferred from homology"/>
<dbReference type="GO" id="GO:0016020">
    <property type="term" value="C:membrane"/>
    <property type="evidence" value="ECO:0007669"/>
    <property type="project" value="UniProtKB-SubCell"/>
</dbReference>
<evidence type="ECO:0000256" key="7">
    <source>
        <dbReference type="SAM" id="MobiDB-lite"/>
    </source>
</evidence>
<accession>A0A7J7MAZ0</accession>
<dbReference type="GO" id="GO:0005788">
    <property type="term" value="C:endoplasmic reticulum lumen"/>
    <property type="evidence" value="ECO:0007669"/>
    <property type="project" value="TreeGrafter"/>
</dbReference>
<evidence type="ECO:0000256" key="2">
    <source>
        <dbReference type="ARBA" id="ARBA00006347"/>
    </source>
</evidence>
<evidence type="ECO:0000256" key="6">
    <source>
        <dbReference type="ARBA" id="ARBA00023136"/>
    </source>
</evidence>
<protein>
    <recommendedName>
        <fullName evidence="8">Thioredoxin domain-containing protein</fullName>
    </recommendedName>
</protein>
<comment type="caution">
    <text evidence="9">The sequence shown here is derived from an EMBL/GenBank/DDBJ whole genome shotgun (WGS) entry which is preliminary data.</text>
</comment>
<evidence type="ECO:0000256" key="5">
    <source>
        <dbReference type="ARBA" id="ARBA00022989"/>
    </source>
</evidence>
<dbReference type="Gene3D" id="3.40.30.10">
    <property type="entry name" value="Glutaredoxin"/>
    <property type="match status" value="1"/>
</dbReference>
<feature type="region of interest" description="Disordered" evidence="7">
    <location>
        <begin position="1"/>
        <end position="21"/>
    </location>
</feature>
<evidence type="ECO:0000256" key="1">
    <source>
        <dbReference type="ARBA" id="ARBA00004167"/>
    </source>
</evidence>
<dbReference type="AlphaFoldDB" id="A0A7J7MAZ0"/>
<reference evidence="9 10" key="1">
    <citation type="journal article" date="2020" name="IScience">
        <title>Genome Sequencing of the Endangered Kingdonia uniflora (Circaeasteraceae, Ranunculales) Reveals Potential Mechanisms of Evolutionary Specialization.</title>
        <authorList>
            <person name="Sun Y."/>
            <person name="Deng T."/>
            <person name="Zhang A."/>
            <person name="Moore M.J."/>
            <person name="Landis J.B."/>
            <person name="Lin N."/>
            <person name="Zhang H."/>
            <person name="Zhang X."/>
            <person name="Huang J."/>
            <person name="Zhang X."/>
            <person name="Sun H."/>
            <person name="Wang H."/>
        </authorList>
    </citation>
    <scope>NUCLEOTIDE SEQUENCE [LARGE SCALE GENOMIC DNA]</scope>
    <source>
        <strain evidence="9">TB1705</strain>
        <tissue evidence="9">Leaf</tissue>
    </source>
</reference>
<evidence type="ECO:0000256" key="4">
    <source>
        <dbReference type="ARBA" id="ARBA00022729"/>
    </source>
</evidence>
<dbReference type="Proteomes" id="UP000541444">
    <property type="component" value="Unassembled WGS sequence"/>
</dbReference>
<evidence type="ECO:0000313" key="9">
    <source>
        <dbReference type="EMBL" id="KAF6152053.1"/>
    </source>
</evidence>
<dbReference type="OrthoDB" id="72053at2759"/>
<sequence>MFSIDRNLIPSGTEYHPGPVPNVMKHGDEVDEEYIEGSVLLTADTFPRYAQYYPILVVNFFAPWYYWSNRLKPSWEKVDKTISERYNPEVDGQILMAKVDCTEHGKLCKWNHIQGYPSIRIFRKGSDLRDDHGQHDHESYYGDRDTKTLVKISFPQQAYQIFFPFPNNIKISFTNPIE</sequence>
<evidence type="ECO:0000256" key="3">
    <source>
        <dbReference type="ARBA" id="ARBA00022692"/>
    </source>
</evidence>
<dbReference type="PANTHER" id="PTHR45815">
    <property type="entry name" value="PROTEIN DISULFIDE-ISOMERASE A6"/>
    <property type="match status" value="1"/>
</dbReference>
<comment type="similarity">
    <text evidence="2">Belongs to the protein disulfide isomerase family.</text>
</comment>
<keyword evidence="4" id="KW-0732">Signal</keyword>
<keyword evidence="3" id="KW-0812">Transmembrane</keyword>
<dbReference type="EMBL" id="JACGCM010001655">
    <property type="protein sequence ID" value="KAF6152053.1"/>
    <property type="molecule type" value="Genomic_DNA"/>
</dbReference>
<dbReference type="GO" id="GO:0015035">
    <property type="term" value="F:protein-disulfide reductase activity"/>
    <property type="evidence" value="ECO:0007669"/>
    <property type="project" value="TreeGrafter"/>
</dbReference>
<organism evidence="9 10">
    <name type="scientific">Kingdonia uniflora</name>
    <dbReference type="NCBI Taxonomy" id="39325"/>
    <lineage>
        <taxon>Eukaryota</taxon>
        <taxon>Viridiplantae</taxon>
        <taxon>Streptophyta</taxon>
        <taxon>Embryophyta</taxon>
        <taxon>Tracheophyta</taxon>
        <taxon>Spermatophyta</taxon>
        <taxon>Magnoliopsida</taxon>
        <taxon>Ranunculales</taxon>
        <taxon>Circaeasteraceae</taxon>
        <taxon>Kingdonia</taxon>
    </lineage>
</organism>
<dbReference type="InterPro" id="IPR036249">
    <property type="entry name" value="Thioredoxin-like_sf"/>
</dbReference>
<dbReference type="CDD" id="cd02961">
    <property type="entry name" value="PDI_a_family"/>
    <property type="match status" value="1"/>
</dbReference>
<keyword evidence="5" id="KW-1133">Transmembrane helix</keyword>
<dbReference type="InterPro" id="IPR013766">
    <property type="entry name" value="Thioredoxin_domain"/>
</dbReference>
<dbReference type="FunFam" id="3.40.30.10:FF:000174">
    <property type="entry name" value="Protein disulfide-isomerase 5-4"/>
    <property type="match status" value="1"/>
</dbReference>
<dbReference type="GO" id="GO:0034976">
    <property type="term" value="P:response to endoplasmic reticulum stress"/>
    <property type="evidence" value="ECO:0007669"/>
    <property type="project" value="TreeGrafter"/>
</dbReference>
<name>A0A7J7MAZ0_9MAGN</name>
<evidence type="ECO:0000259" key="8">
    <source>
        <dbReference type="Pfam" id="PF00085"/>
    </source>
</evidence>
<evidence type="ECO:0000313" key="10">
    <source>
        <dbReference type="Proteomes" id="UP000541444"/>
    </source>
</evidence>
<dbReference type="PANTHER" id="PTHR45815:SF3">
    <property type="entry name" value="PROTEIN DISULFIDE-ISOMERASE A6"/>
    <property type="match status" value="1"/>
</dbReference>
<dbReference type="SUPFAM" id="SSF52833">
    <property type="entry name" value="Thioredoxin-like"/>
    <property type="match status" value="1"/>
</dbReference>
<comment type="subcellular location">
    <subcellularLocation>
        <location evidence="1">Membrane</location>
        <topology evidence="1">Single-pass membrane protein</topology>
    </subcellularLocation>
</comment>
<dbReference type="Pfam" id="PF00085">
    <property type="entry name" value="Thioredoxin"/>
    <property type="match status" value="1"/>
</dbReference>
<keyword evidence="10" id="KW-1185">Reference proteome</keyword>